<dbReference type="Proteomes" id="UP001066276">
    <property type="component" value="Chromosome 7"/>
</dbReference>
<organism evidence="1 2">
    <name type="scientific">Pleurodeles waltl</name>
    <name type="common">Iberian ribbed newt</name>
    <dbReference type="NCBI Taxonomy" id="8319"/>
    <lineage>
        <taxon>Eukaryota</taxon>
        <taxon>Metazoa</taxon>
        <taxon>Chordata</taxon>
        <taxon>Craniata</taxon>
        <taxon>Vertebrata</taxon>
        <taxon>Euteleostomi</taxon>
        <taxon>Amphibia</taxon>
        <taxon>Batrachia</taxon>
        <taxon>Caudata</taxon>
        <taxon>Salamandroidea</taxon>
        <taxon>Salamandridae</taxon>
        <taxon>Pleurodelinae</taxon>
        <taxon>Pleurodeles</taxon>
    </lineage>
</organism>
<proteinExistence type="predicted"/>
<keyword evidence="2" id="KW-1185">Reference proteome</keyword>
<accession>A0AAV7PH98</accession>
<dbReference type="AlphaFoldDB" id="A0AAV7PH98"/>
<reference evidence="1" key="1">
    <citation type="journal article" date="2022" name="bioRxiv">
        <title>Sequencing and chromosome-scale assembly of the giantPleurodeles waltlgenome.</title>
        <authorList>
            <person name="Brown T."/>
            <person name="Elewa A."/>
            <person name="Iarovenko S."/>
            <person name="Subramanian E."/>
            <person name="Araus A.J."/>
            <person name="Petzold A."/>
            <person name="Susuki M."/>
            <person name="Suzuki K.-i.T."/>
            <person name="Hayashi T."/>
            <person name="Toyoda A."/>
            <person name="Oliveira C."/>
            <person name="Osipova E."/>
            <person name="Leigh N.D."/>
            <person name="Simon A."/>
            <person name="Yun M.H."/>
        </authorList>
    </citation>
    <scope>NUCLEOTIDE SEQUENCE</scope>
    <source>
        <strain evidence="1">20211129_DDA</strain>
        <tissue evidence="1">Liver</tissue>
    </source>
</reference>
<gene>
    <name evidence="1" type="ORF">NDU88_005914</name>
</gene>
<dbReference type="EMBL" id="JANPWB010000011">
    <property type="protein sequence ID" value="KAJ1127515.1"/>
    <property type="molecule type" value="Genomic_DNA"/>
</dbReference>
<name>A0AAV7PH98_PLEWA</name>
<evidence type="ECO:0000313" key="2">
    <source>
        <dbReference type="Proteomes" id="UP001066276"/>
    </source>
</evidence>
<evidence type="ECO:0000313" key="1">
    <source>
        <dbReference type="EMBL" id="KAJ1127515.1"/>
    </source>
</evidence>
<protein>
    <submittedName>
        <fullName evidence="1">Uncharacterized protein</fullName>
    </submittedName>
</protein>
<comment type="caution">
    <text evidence="1">The sequence shown here is derived from an EMBL/GenBank/DDBJ whole genome shotgun (WGS) entry which is preliminary data.</text>
</comment>
<sequence>MRRPCCCRVGIREQKGATVGAAGTNCLAVATSGPEDSDAERRAACFHWRRYMLASVRASAARRSTLLIVTEGLGRRRPRLQDIP</sequence>